<feature type="signal peptide" evidence="2">
    <location>
        <begin position="1"/>
        <end position="32"/>
    </location>
</feature>
<keyword evidence="2" id="KW-0732">Signal</keyword>
<evidence type="ECO:0000256" key="1">
    <source>
        <dbReference type="SAM" id="MobiDB-lite"/>
    </source>
</evidence>
<organism evidence="3 4">
    <name type="scientific">Kyrpidia spormannii</name>
    <dbReference type="NCBI Taxonomy" id="2055160"/>
    <lineage>
        <taxon>Bacteria</taxon>
        <taxon>Bacillati</taxon>
        <taxon>Bacillota</taxon>
        <taxon>Bacilli</taxon>
        <taxon>Bacillales</taxon>
        <taxon>Alicyclobacillaceae</taxon>
        <taxon>Kyrpidia</taxon>
    </lineage>
</organism>
<evidence type="ECO:0008006" key="5">
    <source>
        <dbReference type="Google" id="ProtNLM"/>
    </source>
</evidence>
<dbReference type="EMBL" id="LR792683">
    <property type="protein sequence ID" value="CAB3396166.1"/>
    <property type="molecule type" value="Genomic_DNA"/>
</dbReference>
<feature type="region of interest" description="Disordered" evidence="1">
    <location>
        <begin position="211"/>
        <end position="248"/>
    </location>
</feature>
<evidence type="ECO:0000313" key="3">
    <source>
        <dbReference type="EMBL" id="CAB3396166.1"/>
    </source>
</evidence>
<protein>
    <recommendedName>
        <fullName evidence="5">LysM domain-containing protein</fullName>
    </recommendedName>
</protein>
<accession>A0A6F9EGV2</accession>
<feature type="chain" id="PRO_5030151534" description="LysM domain-containing protein" evidence="2">
    <location>
        <begin position="33"/>
        <end position="248"/>
    </location>
</feature>
<gene>
    <name evidence="3" type="ORF">COOX1_3412</name>
</gene>
<proteinExistence type="predicted"/>
<sequence>MVKKSLLYGALALAVAGGGVAAAAAAAPFAVAADSTAPSGASQPNQAVHHPRSWGGILPTAAQVLNMPPQQLAQELRGGQSIAQVAQNKGVSEQEVIDAIVQKISATLDQRVQAGELTQQKADQIKAKLPDRVKKIVEHKGPWQHGHPFLRMGVAQAASILGMTPQDLMTELKSGKSLVDVAESKGMSEEQLIDALINKEKPMLMKFVEHKWGGKKPAGSPEAGQGPAAPVPGPSSNSGASTTTSPSL</sequence>
<feature type="compositionally biased region" description="Low complexity" evidence="1">
    <location>
        <begin position="223"/>
        <end position="241"/>
    </location>
</feature>
<dbReference type="Proteomes" id="UP000502196">
    <property type="component" value="Chromosome"/>
</dbReference>
<name>A0A6F9EGV2_9BACL</name>
<dbReference type="AlphaFoldDB" id="A0A6F9EGV2"/>
<evidence type="ECO:0000313" key="4">
    <source>
        <dbReference type="Proteomes" id="UP000502196"/>
    </source>
</evidence>
<evidence type="ECO:0000256" key="2">
    <source>
        <dbReference type="SAM" id="SignalP"/>
    </source>
</evidence>
<reference evidence="3 4" key="1">
    <citation type="submission" date="2020-04" db="EMBL/GenBank/DDBJ databases">
        <authorList>
            <person name="Hogendoorn C."/>
        </authorList>
    </citation>
    <scope>NUCLEOTIDE SEQUENCE [LARGE SCALE GENOMIC DNA]</scope>
    <source>
        <strain evidence="3">COOX1</strain>
    </source>
</reference>